<dbReference type="Pfam" id="PF10012">
    <property type="entry name" value="DUF2255"/>
    <property type="match status" value="1"/>
</dbReference>
<gene>
    <name evidence="1" type="ORF">SAMN05421630_110121</name>
</gene>
<evidence type="ECO:0000313" key="1">
    <source>
        <dbReference type="EMBL" id="SDD59579.1"/>
    </source>
</evidence>
<dbReference type="Proteomes" id="UP000199494">
    <property type="component" value="Unassembled WGS sequence"/>
</dbReference>
<sequence>MAAWTRDELGRIDESDEMEIAPTLGDGSLRKPVPVWVVRDGDELYVRAVNGPGAAWFRAATRRHEGHVEAGGVAKDVIFENVDGDTERIQDTLDAAYQAKYARYPSDIVGSVISGEARSATLKLVPR</sequence>
<dbReference type="EMBL" id="FMZE01000010">
    <property type="protein sequence ID" value="SDD59579.1"/>
    <property type="molecule type" value="Genomic_DNA"/>
</dbReference>
<proteinExistence type="predicted"/>
<dbReference type="InterPro" id="IPR016888">
    <property type="entry name" value="UCP028498"/>
</dbReference>
<dbReference type="AlphaFoldDB" id="A0A222VRL0"/>
<dbReference type="InterPro" id="IPR012349">
    <property type="entry name" value="Split_barrel_FMN-bd"/>
</dbReference>
<accession>A0A222VRL0</accession>
<keyword evidence="2" id="KW-1185">Reference proteome</keyword>
<dbReference type="KEGG" id="pmad:BAY61_17815"/>
<organism evidence="1 2">
    <name type="scientific">Prauserella marina</name>
    <dbReference type="NCBI Taxonomy" id="530584"/>
    <lineage>
        <taxon>Bacteria</taxon>
        <taxon>Bacillati</taxon>
        <taxon>Actinomycetota</taxon>
        <taxon>Actinomycetes</taxon>
        <taxon>Pseudonocardiales</taxon>
        <taxon>Pseudonocardiaceae</taxon>
        <taxon>Prauserella</taxon>
    </lineage>
</organism>
<name>A0A222VRL0_9PSEU</name>
<dbReference type="Gene3D" id="2.30.110.10">
    <property type="entry name" value="Electron Transport, Fmn-binding Protein, Chain A"/>
    <property type="match status" value="1"/>
</dbReference>
<protein>
    <submittedName>
        <fullName evidence="1">Uncharacterized protein</fullName>
    </submittedName>
</protein>
<dbReference type="OrthoDB" id="162563at2"/>
<evidence type="ECO:0000313" key="2">
    <source>
        <dbReference type="Proteomes" id="UP000199494"/>
    </source>
</evidence>
<dbReference type="STRING" id="530584.SAMN05421630_110121"/>
<reference evidence="1 2" key="1">
    <citation type="submission" date="2016-10" db="EMBL/GenBank/DDBJ databases">
        <authorList>
            <person name="de Groot N.N."/>
        </authorList>
    </citation>
    <scope>NUCLEOTIDE SEQUENCE [LARGE SCALE GENOMIC DNA]</scope>
    <source>
        <strain evidence="1 2">CGMCC 4.5506</strain>
    </source>
</reference>
<dbReference type="RefSeq" id="WP_091808716.1">
    <property type="nucleotide sequence ID" value="NZ_CP016353.1"/>
</dbReference>